<dbReference type="SUPFAM" id="SSF63999">
    <property type="entry name" value="Thiamin pyrophosphokinase, catalytic domain"/>
    <property type="match status" value="1"/>
</dbReference>
<dbReference type="EC" id="2.7.6.2" evidence="5"/>
<dbReference type="GO" id="GO:0009229">
    <property type="term" value="P:thiamine diphosphate biosynthetic process"/>
    <property type="evidence" value="ECO:0007669"/>
    <property type="project" value="InterPro"/>
</dbReference>
<reference evidence="7" key="2">
    <citation type="submission" date="2020-01" db="EMBL/GenBank/DDBJ databases">
        <authorList>
            <person name="Campanaro S."/>
        </authorList>
    </citation>
    <scope>NUCLEOTIDE SEQUENCE</scope>
    <source>
        <strain evidence="7">AS01afH2WH_6</strain>
    </source>
</reference>
<dbReference type="GO" id="GO:0005524">
    <property type="term" value="F:ATP binding"/>
    <property type="evidence" value="ECO:0007669"/>
    <property type="project" value="UniProtKB-KW"/>
</dbReference>
<dbReference type="InterPro" id="IPR053149">
    <property type="entry name" value="TPK"/>
</dbReference>
<evidence type="ECO:0000259" key="6">
    <source>
        <dbReference type="SMART" id="SM00983"/>
    </source>
</evidence>
<evidence type="ECO:0000256" key="4">
    <source>
        <dbReference type="ARBA" id="ARBA00022840"/>
    </source>
</evidence>
<keyword evidence="2" id="KW-0547">Nucleotide-binding</keyword>
<evidence type="ECO:0000313" key="7">
    <source>
        <dbReference type="EMBL" id="NLT79905.1"/>
    </source>
</evidence>
<dbReference type="InterPro" id="IPR007373">
    <property type="entry name" value="Thiamin_PyroPKinase_B1-bd"/>
</dbReference>
<dbReference type="InterPro" id="IPR006282">
    <property type="entry name" value="Thi_PPkinase"/>
</dbReference>
<comment type="caution">
    <text evidence="7">The sequence shown here is derived from an EMBL/GenBank/DDBJ whole genome shotgun (WGS) entry which is preliminary data.</text>
</comment>
<dbReference type="InterPro" id="IPR036759">
    <property type="entry name" value="TPK_catalytic_sf"/>
</dbReference>
<dbReference type="GO" id="GO:0006772">
    <property type="term" value="P:thiamine metabolic process"/>
    <property type="evidence" value="ECO:0007669"/>
    <property type="project" value="UniProtKB-UniRule"/>
</dbReference>
<dbReference type="Gene3D" id="3.40.50.10240">
    <property type="entry name" value="Thiamin pyrophosphokinase, catalytic domain"/>
    <property type="match status" value="1"/>
</dbReference>
<name>A0A971CZF1_9BIFI</name>
<evidence type="ECO:0000256" key="1">
    <source>
        <dbReference type="ARBA" id="ARBA00022679"/>
    </source>
</evidence>
<dbReference type="EMBL" id="JAAXZR010000022">
    <property type="protein sequence ID" value="NLT79905.1"/>
    <property type="molecule type" value="Genomic_DNA"/>
</dbReference>
<accession>A0A971CZF1</accession>
<reference evidence="7" key="1">
    <citation type="journal article" date="2020" name="Biotechnol. Biofuels">
        <title>New insights from the biogas microbiome by comprehensive genome-resolved metagenomics of nearly 1600 species originating from multiple anaerobic digesters.</title>
        <authorList>
            <person name="Campanaro S."/>
            <person name="Treu L."/>
            <person name="Rodriguez-R L.M."/>
            <person name="Kovalovszki A."/>
            <person name="Ziels R.M."/>
            <person name="Maus I."/>
            <person name="Zhu X."/>
            <person name="Kougias P.G."/>
            <person name="Basile A."/>
            <person name="Luo G."/>
            <person name="Schluter A."/>
            <person name="Konstantinidis K.T."/>
            <person name="Angelidaki I."/>
        </authorList>
    </citation>
    <scope>NUCLEOTIDE SEQUENCE</scope>
    <source>
        <strain evidence="7">AS01afH2WH_6</strain>
    </source>
</reference>
<dbReference type="CDD" id="cd07995">
    <property type="entry name" value="TPK"/>
    <property type="match status" value="1"/>
</dbReference>
<dbReference type="InterPro" id="IPR036371">
    <property type="entry name" value="TPK_B1-bd_sf"/>
</dbReference>
<evidence type="ECO:0000313" key="8">
    <source>
        <dbReference type="Proteomes" id="UP000767327"/>
    </source>
</evidence>
<evidence type="ECO:0000256" key="2">
    <source>
        <dbReference type="ARBA" id="ARBA00022741"/>
    </source>
</evidence>
<keyword evidence="1 7" id="KW-0808">Transferase</keyword>
<dbReference type="GO" id="GO:0030975">
    <property type="term" value="F:thiamine binding"/>
    <property type="evidence" value="ECO:0007669"/>
    <property type="project" value="InterPro"/>
</dbReference>
<dbReference type="InterPro" id="IPR007371">
    <property type="entry name" value="TPK_catalytic"/>
</dbReference>
<organism evidence="7 8">
    <name type="scientific">Bifidobacterium crudilactis</name>
    <dbReference type="NCBI Taxonomy" id="327277"/>
    <lineage>
        <taxon>Bacteria</taxon>
        <taxon>Bacillati</taxon>
        <taxon>Actinomycetota</taxon>
        <taxon>Actinomycetes</taxon>
        <taxon>Bifidobacteriales</taxon>
        <taxon>Bifidobacteriaceae</taxon>
        <taxon>Bifidobacterium</taxon>
    </lineage>
</organism>
<dbReference type="GO" id="GO:0004788">
    <property type="term" value="F:thiamine diphosphokinase activity"/>
    <property type="evidence" value="ECO:0007669"/>
    <property type="project" value="UniProtKB-UniRule"/>
</dbReference>
<proteinExistence type="predicted"/>
<dbReference type="Pfam" id="PF04263">
    <property type="entry name" value="TPK_catalytic"/>
    <property type="match status" value="1"/>
</dbReference>
<keyword evidence="4" id="KW-0067">ATP-binding</keyword>
<dbReference type="NCBIfam" id="TIGR01378">
    <property type="entry name" value="thi_PPkinase"/>
    <property type="match status" value="1"/>
</dbReference>
<keyword evidence="3" id="KW-0418">Kinase</keyword>
<dbReference type="Proteomes" id="UP000767327">
    <property type="component" value="Unassembled WGS sequence"/>
</dbReference>
<dbReference type="RefSeq" id="WP_273173884.1">
    <property type="nucleotide sequence ID" value="NZ_JAAXZR010000022.1"/>
</dbReference>
<dbReference type="PANTHER" id="PTHR41299:SF1">
    <property type="entry name" value="THIAMINE PYROPHOSPHOKINASE"/>
    <property type="match status" value="1"/>
</dbReference>
<dbReference type="AlphaFoldDB" id="A0A971CZF1"/>
<dbReference type="PANTHER" id="PTHR41299">
    <property type="entry name" value="THIAMINE PYROPHOSPHOKINASE"/>
    <property type="match status" value="1"/>
</dbReference>
<dbReference type="SMART" id="SM00983">
    <property type="entry name" value="TPK_B1_binding"/>
    <property type="match status" value="1"/>
</dbReference>
<sequence length="244" mass="26107">MDTARHGIIFGAGEYYGIRPAPVQGALIVAADGGYDAAMSFGFTPDVVIGDFDSLEGEVPDNGHTVRLHPEKDDTDMLSAFKIGWQQGARVFDVYGGLGGRLDHTIGNMQLLADIARHGGIAFLHGADVIVTAISEGTLIFPAGNVKARRMISVFSHTDASYDVSEVGLKYELDHVRLRNDHPLGISNEFRANTSATVSVGRGTLIITFPAEAPTPEWTGDITPTPTLGPIDDRITPLLAPDLR</sequence>
<protein>
    <recommendedName>
        <fullName evidence="5">Thiamine diphosphokinase</fullName>
        <ecNumber evidence="5">2.7.6.2</ecNumber>
    </recommendedName>
</protein>
<dbReference type="GO" id="GO:0016301">
    <property type="term" value="F:kinase activity"/>
    <property type="evidence" value="ECO:0007669"/>
    <property type="project" value="UniProtKB-KW"/>
</dbReference>
<evidence type="ECO:0000256" key="3">
    <source>
        <dbReference type="ARBA" id="ARBA00022777"/>
    </source>
</evidence>
<dbReference type="SUPFAM" id="SSF63862">
    <property type="entry name" value="Thiamin pyrophosphokinase, substrate-binding domain"/>
    <property type="match status" value="1"/>
</dbReference>
<gene>
    <name evidence="7" type="ORF">GXW98_06450</name>
</gene>
<feature type="domain" description="Thiamin pyrophosphokinase thiamin-binding" evidence="6">
    <location>
        <begin position="137"/>
        <end position="206"/>
    </location>
</feature>
<evidence type="ECO:0000256" key="5">
    <source>
        <dbReference type="NCBIfam" id="TIGR01378"/>
    </source>
</evidence>
<dbReference type="Pfam" id="PF04265">
    <property type="entry name" value="TPK_B1_binding"/>
    <property type="match status" value="1"/>
</dbReference>